<dbReference type="CDD" id="cd16441">
    <property type="entry name" value="beta_Kdo_transferase_KpsS"/>
    <property type="match status" value="1"/>
</dbReference>
<dbReference type="AlphaFoldDB" id="A0A944C7R0"/>
<organism evidence="1 2">
    <name type="scientific">Roseibium polysiphoniae</name>
    <dbReference type="NCBI Taxonomy" id="2571221"/>
    <lineage>
        <taxon>Bacteria</taxon>
        <taxon>Pseudomonadati</taxon>
        <taxon>Pseudomonadota</taxon>
        <taxon>Alphaproteobacteria</taxon>
        <taxon>Hyphomicrobiales</taxon>
        <taxon>Stappiaceae</taxon>
        <taxon>Roseibium</taxon>
    </lineage>
</organism>
<reference evidence="1" key="2">
    <citation type="journal article" date="2021" name="Microorganisms">
        <title>Bacterial Dimethylsulfoniopropionate Biosynthesis in the East China Sea.</title>
        <authorList>
            <person name="Liu J."/>
            <person name="Zhang Y."/>
            <person name="Liu J."/>
            <person name="Zhong H."/>
            <person name="Williams B.T."/>
            <person name="Zheng Y."/>
            <person name="Curson A.R.J."/>
            <person name="Sun C."/>
            <person name="Sun H."/>
            <person name="Song D."/>
            <person name="Wagner Mackenzie B."/>
            <person name="Bermejo Martinez A."/>
            <person name="Todd J.D."/>
            <person name="Zhang X.H."/>
        </authorList>
    </citation>
    <scope>NUCLEOTIDE SEQUENCE</scope>
    <source>
        <strain evidence="1">AESS21</strain>
    </source>
</reference>
<dbReference type="EMBL" id="QTKU01000001">
    <property type="protein sequence ID" value="MBS8259050.1"/>
    <property type="molecule type" value="Genomic_DNA"/>
</dbReference>
<accession>A0A944C7R0</accession>
<proteinExistence type="predicted"/>
<dbReference type="RefSeq" id="WP_213214735.1">
    <property type="nucleotide sequence ID" value="NZ_QTKU01000001.1"/>
</dbReference>
<dbReference type="Pfam" id="PF05159">
    <property type="entry name" value="Capsule_synth"/>
    <property type="match status" value="1"/>
</dbReference>
<dbReference type="GO" id="GO:0000271">
    <property type="term" value="P:polysaccharide biosynthetic process"/>
    <property type="evidence" value="ECO:0007669"/>
    <property type="project" value="InterPro"/>
</dbReference>
<dbReference type="InterPro" id="IPR007833">
    <property type="entry name" value="Capsule_polysaccharide_synth"/>
</dbReference>
<protein>
    <submittedName>
        <fullName evidence="1">Capsular biosynthesis protein</fullName>
    </submittedName>
</protein>
<evidence type="ECO:0000313" key="1">
    <source>
        <dbReference type="EMBL" id="MBS8259050.1"/>
    </source>
</evidence>
<name>A0A944C7R0_9HYPH</name>
<gene>
    <name evidence="1" type="ORF">DYI23_02360</name>
</gene>
<comment type="caution">
    <text evidence="1">The sequence shown here is derived from an EMBL/GenBank/DDBJ whole genome shotgun (WGS) entry which is preliminary data.</text>
</comment>
<reference evidence="1" key="1">
    <citation type="submission" date="2018-08" db="EMBL/GenBank/DDBJ databases">
        <authorList>
            <person name="Jin W."/>
            <person name="Wang H."/>
            <person name="Yang Y."/>
            <person name="Li M."/>
            <person name="Liu J."/>
        </authorList>
    </citation>
    <scope>NUCLEOTIDE SEQUENCE</scope>
    <source>
        <strain evidence="1">AESS21</strain>
    </source>
</reference>
<evidence type="ECO:0000313" key="2">
    <source>
        <dbReference type="Proteomes" id="UP000705379"/>
    </source>
</evidence>
<dbReference type="GO" id="GO:0015774">
    <property type="term" value="P:polysaccharide transport"/>
    <property type="evidence" value="ECO:0007669"/>
    <property type="project" value="InterPro"/>
</dbReference>
<sequence length="435" mass="48357">MSGRAELPADASRRTFLFLQGPLSPLYKKLGAELLAAGCRVRRINFCSGDWLHWHGAGTTSFKNKTDAWPSHIAGILEREGITDLVLHGDQRIYHKAAITEAKKRGIRVFVTELGLLRSGWMTLEREGLATLSRFPNDVDTIRAISNRAGDIDFAPLFPKSTALEIVPDVIYNLTNVFLKPLYPHYQRHTLYPPVLEYLRGAWRLSTERRRDRLVRRQIDALRATGNPYFIFPLQLEGDFQLRAHSPYKSFAEVIETVVTSFAKNAPPASQLVIKTHPLDVGFENWPAVVAELKTRHQLAERIVFLDGGRLGDLFDGASGLVTLNSTAGIEAMQAGVPVKSLMPAHYDIEGMTHQGDLSGFWTSPERPDLGLLTDYLRAIAATVQVRGSIHNREGVEAAAKNMTQRILDLSVNEPGAFCPVPPRLEKARALGVPL</sequence>
<dbReference type="Proteomes" id="UP000705379">
    <property type="component" value="Unassembled WGS sequence"/>
</dbReference>